<organism evidence="7 8">
    <name type="scientific">Helicobacter mastomyrinus</name>
    <dbReference type="NCBI Taxonomy" id="287948"/>
    <lineage>
        <taxon>Bacteria</taxon>
        <taxon>Pseudomonadati</taxon>
        <taxon>Campylobacterota</taxon>
        <taxon>Epsilonproteobacteria</taxon>
        <taxon>Campylobacterales</taxon>
        <taxon>Helicobacteraceae</taxon>
        <taxon>Helicobacter</taxon>
    </lineage>
</organism>
<keyword evidence="8" id="KW-1185">Reference proteome</keyword>
<evidence type="ECO:0000256" key="3">
    <source>
        <dbReference type="ARBA" id="ARBA00022801"/>
    </source>
</evidence>
<evidence type="ECO:0000256" key="1">
    <source>
        <dbReference type="ARBA" id="ARBA00004370"/>
    </source>
</evidence>
<dbReference type="InterPro" id="IPR027417">
    <property type="entry name" value="P-loop_NTPase"/>
</dbReference>
<evidence type="ECO:0000256" key="2">
    <source>
        <dbReference type="ARBA" id="ARBA00022741"/>
    </source>
</evidence>
<evidence type="ECO:0000313" key="8">
    <source>
        <dbReference type="Proteomes" id="UP001434737"/>
    </source>
</evidence>
<keyword evidence="3" id="KW-0378">Hydrolase</keyword>
<dbReference type="EMBL" id="CP145316">
    <property type="protein sequence ID" value="XAM18879.1"/>
    <property type="molecule type" value="Genomic_DNA"/>
</dbReference>
<dbReference type="Pfam" id="PF00350">
    <property type="entry name" value="Dynamin_N"/>
    <property type="match status" value="1"/>
</dbReference>
<sequence length="624" mass="70690">MKDITKNTQSPLLERFITEYIQAKNQALQKSNPLHALIDKVQYLLSQVTPLDSHTLHTLQSLHQSIQEPMKIAIIGQFSSGKSTFLNALLGQSILPSGITPITAKICHITYGVDYALEITYKNGNTATKPLSYLAQVSTAENAKIAFYKLYAPLPLLKSINFLDTPGFNSLNQSDTDTTNAMLENVNGIIWLTLIDNVGKQSEKEIILSHIKRYASKSLCVLNQKDRLKNQAEIDVSLEYAKKAFAGLFEDIIAISARNALLSYEALQNTQTQANNTTESAQAAALRADSHIDDVIAFLQTHIAPQATQAKEHTIRTKLRQLTLTFARLSLHTTLRFKGLQSLLSYSPITFSESYPQSAFYKSFPTLFHTLESQLETLTQHIYAALEKTQKDFIRIDKKFGITKAYQQPKEITTLPRERLSLSLCDMDSHFARDFIKLGFDMNAKGAEFESLLQSHIGNLKSLIIQWGQSFIPVLQGPLLQKSIDNIISDYEHLVREHCERLNAQFMLFSKILSLNYPLAINLCLNTISLKIQEALEKHSKSPDTLPLFNPTLENIRDELNNGLHFGFLQEHLLTQPLHKKALWQFEYDQKALCKKQCEAIATHKEQYMHHYTQLKALLKELKV</sequence>
<dbReference type="PANTHER" id="PTHR10465">
    <property type="entry name" value="TRANSMEMBRANE GTPASE FZO1"/>
    <property type="match status" value="1"/>
</dbReference>
<dbReference type="NCBIfam" id="TIGR00231">
    <property type="entry name" value="small_GTP"/>
    <property type="match status" value="1"/>
</dbReference>
<gene>
    <name evidence="7" type="ORF">V3I05_04165</name>
</gene>
<keyword evidence="2" id="KW-0547">Nucleotide-binding</keyword>
<proteinExistence type="predicted"/>
<evidence type="ECO:0000259" key="6">
    <source>
        <dbReference type="Pfam" id="PF00350"/>
    </source>
</evidence>
<feature type="domain" description="Dynamin N-terminal" evidence="6">
    <location>
        <begin position="72"/>
        <end position="224"/>
    </location>
</feature>
<dbReference type="Proteomes" id="UP001434737">
    <property type="component" value="Chromosome"/>
</dbReference>
<keyword evidence="4" id="KW-0342">GTP-binding</keyword>
<dbReference type="RefSeq" id="WP_343354125.1">
    <property type="nucleotide sequence ID" value="NZ_CP145316.1"/>
</dbReference>
<evidence type="ECO:0000256" key="4">
    <source>
        <dbReference type="ARBA" id="ARBA00023134"/>
    </source>
</evidence>
<dbReference type="SUPFAM" id="SSF52540">
    <property type="entry name" value="P-loop containing nucleoside triphosphate hydrolases"/>
    <property type="match status" value="1"/>
</dbReference>
<evidence type="ECO:0000313" key="7">
    <source>
        <dbReference type="EMBL" id="XAM18879.1"/>
    </source>
</evidence>
<keyword evidence="5" id="KW-0472">Membrane</keyword>
<name>A0ABZ3F904_9HELI</name>
<reference evidence="7 8" key="1">
    <citation type="submission" date="2024-02" db="EMBL/GenBank/DDBJ databases">
        <title>Genome and pathogenicity analysis of Helicobacter mastomyrinus isolated from mice.</title>
        <authorList>
            <person name="Zhu L."/>
        </authorList>
    </citation>
    <scope>NUCLEOTIDE SEQUENCE [LARGE SCALE GENOMIC DNA]</scope>
    <source>
        <strain evidence="7 8">Hm-17</strain>
    </source>
</reference>
<protein>
    <submittedName>
        <fullName evidence="7">Dynamin family protein</fullName>
    </submittedName>
</protein>
<accession>A0ABZ3F904</accession>
<dbReference type="CDD" id="cd09912">
    <property type="entry name" value="DLP_2"/>
    <property type="match status" value="1"/>
</dbReference>
<dbReference type="InterPro" id="IPR027094">
    <property type="entry name" value="Mitofusin_fam"/>
</dbReference>
<dbReference type="PANTHER" id="PTHR10465:SF0">
    <property type="entry name" value="SARCALUMENIN"/>
    <property type="match status" value="1"/>
</dbReference>
<dbReference type="Gene3D" id="3.40.50.300">
    <property type="entry name" value="P-loop containing nucleotide triphosphate hydrolases"/>
    <property type="match status" value="1"/>
</dbReference>
<evidence type="ECO:0000256" key="5">
    <source>
        <dbReference type="ARBA" id="ARBA00023136"/>
    </source>
</evidence>
<comment type="subcellular location">
    <subcellularLocation>
        <location evidence="1">Membrane</location>
    </subcellularLocation>
</comment>
<dbReference type="InterPro" id="IPR045063">
    <property type="entry name" value="Dynamin_N"/>
</dbReference>
<dbReference type="InterPro" id="IPR005225">
    <property type="entry name" value="Small_GTP-bd"/>
</dbReference>